<dbReference type="GO" id="GO:0005778">
    <property type="term" value="C:peroxisomal membrane"/>
    <property type="evidence" value="ECO:0007669"/>
    <property type="project" value="UniProtKB-SubCell"/>
</dbReference>
<name>A0A250XR62_9CHLO</name>
<keyword evidence="14" id="KW-1185">Reference proteome</keyword>
<dbReference type="PANTHER" id="PTHR45939:SF5">
    <property type="entry name" value="PEROXISOMAL MEMBRANE PROTEIN PMP34"/>
    <property type="match status" value="1"/>
</dbReference>
<evidence type="ECO:0000256" key="9">
    <source>
        <dbReference type="PROSITE-ProRule" id="PRU00282"/>
    </source>
</evidence>
<evidence type="ECO:0000256" key="7">
    <source>
        <dbReference type="ARBA" id="ARBA00023136"/>
    </source>
</evidence>
<evidence type="ECO:0000256" key="1">
    <source>
        <dbReference type="ARBA" id="ARBA00004585"/>
    </source>
</evidence>
<feature type="transmembrane region" description="Helical" evidence="12">
    <location>
        <begin position="128"/>
        <end position="155"/>
    </location>
</feature>
<dbReference type="Pfam" id="PF00153">
    <property type="entry name" value="Mito_carr"/>
    <property type="match status" value="3"/>
</dbReference>
<evidence type="ECO:0000256" key="6">
    <source>
        <dbReference type="ARBA" id="ARBA00022989"/>
    </source>
</evidence>
<evidence type="ECO:0000256" key="10">
    <source>
        <dbReference type="RuleBase" id="RU000488"/>
    </source>
</evidence>
<comment type="subcellular location">
    <subcellularLocation>
        <location evidence="1">Peroxisome membrane</location>
        <topology evidence="1">Multi-pass membrane protein</topology>
    </subcellularLocation>
</comment>
<dbReference type="EMBL" id="BEGY01000176">
    <property type="protein sequence ID" value="GAX85544.1"/>
    <property type="molecule type" value="Genomic_DNA"/>
</dbReference>
<dbReference type="InterPro" id="IPR052217">
    <property type="entry name" value="Mito/Peroxisomal_Carrier"/>
</dbReference>
<dbReference type="GO" id="GO:0015217">
    <property type="term" value="F:ADP transmembrane transporter activity"/>
    <property type="evidence" value="ECO:0007669"/>
    <property type="project" value="TreeGrafter"/>
</dbReference>
<dbReference type="InterPro" id="IPR018108">
    <property type="entry name" value="MCP_transmembrane"/>
</dbReference>
<dbReference type="OrthoDB" id="2019556at2759"/>
<organism evidence="13 14">
    <name type="scientific">Chlamydomonas eustigma</name>
    <dbReference type="NCBI Taxonomy" id="1157962"/>
    <lineage>
        <taxon>Eukaryota</taxon>
        <taxon>Viridiplantae</taxon>
        <taxon>Chlorophyta</taxon>
        <taxon>core chlorophytes</taxon>
        <taxon>Chlorophyceae</taxon>
        <taxon>CS clade</taxon>
        <taxon>Chlamydomonadales</taxon>
        <taxon>Chlamydomonadaceae</taxon>
        <taxon>Chlamydomonas</taxon>
    </lineage>
</organism>
<keyword evidence="3 10" id="KW-0813">Transport</keyword>
<feature type="repeat" description="Solcar" evidence="9">
    <location>
        <begin position="4"/>
        <end position="102"/>
    </location>
</feature>
<protein>
    <submittedName>
        <fullName evidence="13">Uncharacterized protein</fullName>
    </submittedName>
</protein>
<evidence type="ECO:0000313" key="14">
    <source>
        <dbReference type="Proteomes" id="UP000232323"/>
    </source>
</evidence>
<evidence type="ECO:0000256" key="2">
    <source>
        <dbReference type="ARBA" id="ARBA00006375"/>
    </source>
</evidence>
<dbReference type="GO" id="GO:0080122">
    <property type="term" value="F:AMP transmembrane transporter activity"/>
    <property type="evidence" value="ECO:0007669"/>
    <property type="project" value="TreeGrafter"/>
</dbReference>
<accession>A0A250XR62</accession>
<evidence type="ECO:0000256" key="8">
    <source>
        <dbReference type="ARBA" id="ARBA00023140"/>
    </source>
</evidence>
<reference evidence="13 14" key="1">
    <citation type="submission" date="2017-08" db="EMBL/GenBank/DDBJ databases">
        <title>Acidophilic green algal genome provides insights into adaptation to an acidic environment.</title>
        <authorList>
            <person name="Hirooka S."/>
            <person name="Hirose Y."/>
            <person name="Kanesaki Y."/>
            <person name="Higuchi S."/>
            <person name="Fujiwara T."/>
            <person name="Onuma R."/>
            <person name="Era A."/>
            <person name="Ohbayashi R."/>
            <person name="Uzuka A."/>
            <person name="Nozaki H."/>
            <person name="Yoshikawa H."/>
            <person name="Miyagishima S.Y."/>
        </authorList>
    </citation>
    <scope>NUCLEOTIDE SEQUENCE [LARGE SCALE GENOMIC DNA]</scope>
    <source>
        <strain evidence="13 14">NIES-2499</strain>
    </source>
</reference>
<keyword evidence="7 9" id="KW-0472">Membrane</keyword>
<dbReference type="PROSITE" id="PS50920">
    <property type="entry name" value="SOLCAR"/>
    <property type="match status" value="3"/>
</dbReference>
<dbReference type="Proteomes" id="UP000232323">
    <property type="component" value="Unassembled WGS sequence"/>
</dbReference>
<dbReference type="GO" id="GO:0015228">
    <property type="term" value="F:coenzyme A transmembrane transporter activity"/>
    <property type="evidence" value="ECO:0007669"/>
    <property type="project" value="TreeGrafter"/>
</dbReference>
<evidence type="ECO:0000256" key="11">
    <source>
        <dbReference type="SAM" id="MobiDB-lite"/>
    </source>
</evidence>
<dbReference type="STRING" id="1157962.A0A250XR62"/>
<feature type="compositionally biased region" description="Low complexity" evidence="11">
    <location>
        <begin position="348"/>
        <end position="363"/>
    </location>
</feature>
<feature type="repeat" description="Solcar" evidence="9">
    <location>
        <begin position="128"/>
        <end position="217"/>
    </location>
</feature>
<dbReference type="Gene3D" id="1.50.40.10">
    <property type="entry name" value="Mitochondrial carrier domain"/>
    <property type="match status" value="1"/>
</dbReference>
<gene>
    <name evidence="13" type="ORF">CEUSTIGMA_g12959.t1</name>
</gene>
<keyword evidence="5" id="KW-0677">Repeat</keyword>
<proteinExistence type="inferred from homology"/>
<dbReference type="GO" id="GO:0005347">
    <property type="term" value="F:ATP transmembrane transporter activity"/>
    <property type="evidence" value="ECO:0007669"/>
    <property type="project" value="TreeGrafter"/>
</dbReference>
<feature type="region of interest" description="Disordered" evidence="11">
    <location>
        <begin position="340"/>
        <end position="386"/>
    </location>
</feature>
<comment type="similarity">
    <text evidence="2 10">Belongs to the mitochondrial carrier (TC 2.A.29) family.</text>
</comment>
<dbReference type="GO" id="GO:0051724">
    <property type="term" value="F:NAD transmembrane transporter activity"/>
    <property type="evidence" value="ECO:0007669"/>
    <property type="project" value="TreeGrafter"/>
</dbReference>
<dbReference type="InterPro" id="IPR023395">
    <property type="entry name" value="MCP_dom_sf"/>
</dbReference>
<evidence type="ECO:0000313" key="13">
    <source>
        <dbReference type="EMBL" id="GAX85544.1"/>
    </source>
</evidence>
<keyword evidence="6 12" id="KW-1133">Transmembrane helix</keyword>
<keyword evidence="4 9" id="KW-0812">Transmembrane</keyword>
<evidence type="ECO:0000256" key="12">
    <source>
        <dbReference type="SAM" id="Phobius"/>
    </source>
</evidence>
<evidence type="ECO:0000256" key="4">
    <source>
        <dbReference type="ARBA" id="ARBA00022692"/>
    </source>
</evidence>
<dbReference type="SUPFAM" id="SSF103506">
    <property type="entry name" value="Mitochondrial carrier"/>
    <property type="match status" value="1"/>
</dbReference>
<dbReference type="GO" id="GO:0015230">
    <property type="term" value="F:FAD transmembrane transporter activity"/>
    <property type="evidence" value="ECO:0007669"/>
    <property type="project" value="TreeGrafter"/>
</dbReference>
<comment type="caution">
    <text evidence="13">The sequence shown here is derived from an EMBL/GenBank/DDBJ whole genome shotgun (WGS) entry which is preliminary data.</text>
</comment>
<evidence type="ECO:0000256" key="5">
    <source>
        <dbReference type="ARBA" id="ARBA00022737"/>
    </source>
</evidence>
<dbReference type="AlphaFoldDB" id="A0A250XR62"/>
<feature type="repeat" description="Solcar" evidence="9">
    <location>
        <begin position="243"/>
        <end position="329"/>
    </location>
</feature>
<dbReference type="PANTHER" id="PTHR45939">
    <property type="entry name" value="PEROXISOMAL MEMBRANE PROTEIN PMP34-RELATED"/>
    <property type="match status" value="1"/>
</dbReference>
<keyword evidence="8" id="KW-0576">Peroxisome</keyword>
<sequence>MPISEASVEAIAGALGSVIAIAVTYPLTTVSTLQALDHNNEDGQLLGAESALPFLPSPLRELLLYGKKKGWSALFAGLRPTLAATAISQGVYFYLYSVLRQAVVARHLSLRQQAGPNSKIQSGRNSDIGVLGSILVASLAGCGNVVLTCPVWVVALQMQALQKRSSSEAKNMTSYQVAKQVFKDFGIPGFWKGLAPSLVMVLNPTMQYILYEWLTARLLESRGARSSASTKKTPTAPRLNTSDVFLLTALAKIGSTLCTYPLLLVKSRLQATNSQTDHEARYRGVLDAIVRIVKAEGVLGFFKGMKIKMIQTVLAAALLMSIKEKVYLGTKALLLPPGPRPIQSAQHLQPPQNSSSQPLLSQPKVEFSNSSESGREACCSIPVPVR</sequence>
<dbReference type="GO" id="GO:0044610">
    <property type="term" value="F:FMN transmembrane transporter activity"/>
    <property type="evidence" value="ECO:0007669"/>
    <property type="project" value="TreeGrafter"/>
</dbReference>
<evidence type="ECO:0000256" key="3">
    <source>
        <dbReference type="ARBA" id="ARBA00022448"/>
    </source>
</evidence>